<evidence type="ECO:0000313" key="2">
    <source>
        <dbReference type="EMBL" id="VYS75393.1"/>
    </source>
</evidence>
<gene>
    <name evidence="2" type="ORF">AULFYP135_00199</name>
</gene>
<name>A0A6N2R2X7_9FIRM</name>
<keyword evidence="1" id="KW-0472">Membrane</keyword>
<feature type="transmembrane region" description="Helical" evidence="1">
    <location>
        <begin position="100"/>
        <end position="121"/>
    </location>
</feature>
<proteinExistence type="predicted"/>
<dbReference type="AlphaFoldDB" id="A0A6N2R2X7"/>
<keyword evidence="1" id="KW-0812">Transmembrane</keyword>
<feature type="transmembrane region" description="Helical" evidence="1">
    <location>
        <begin position="36"/>
        <end position="55"/>
    </location>
</feature>
<feature type="transmembrane region" description="Helical" evidence="1">
    <location>
        <begin position="12"/>
        <end position="30"/>
    </location>
</feature>
<dbReference type="EMBL" id="CACRSL010000003">
    <property type="protein sequence ID" value="VYS75393.1"/>
    <property type="molecule type" value="Genomic_DNA"/>
</dbReference>
<organism evidence="2">
    <name type="scientific">uncultured Anaerotruncus sp</name>
    <dbReference type="NCBI Taxonomy" id="905011"/>
    <lineage>
        <taxon>Bacteria</taxon>
        <taxon>Bacillati</taxon>
        <taxon>Bacillota</taxon>
        <taxon>Clostridia</taxon>
        <taxon>Eubacteriales</taxon>
        <taxon>Oscillospiraceae</taxon>
        <taxon>Anaerotruncus</taxon>
        <taxon>environmental samples</taxon>
    </lineage>
</organism>
<feature type="transmembrane region" description="Helical" evidence="1">
    <location>
        <begin position="76"/>
        <end position="94"/>
    </location>
</feature>
<reference evidence="2" key="1">
    <citation type="submission" date="2019-11" db="EMBL/GenBank/DDBJ databases">
        <authorList>
            <person name="Feng L."/>
        </authorList>
    </citation>
    <scope>NUCLEOTIDE SEQUENCE</scope>
    <source>
        <strain evidence="2">AundefinedLFYP135</strain>
    </source>
</reference>
<evidence type="ECO:0000256" key="1">
    <source>
        <dbReference type="SAM" id="Phobius"/>
    </source>
</evidence>
<accession>A0A6N2R2X7</accession>
<keyword evidence="1" id="KW-1133">Transmembrane helix</keyword>
<sequence>MEDNRRKDKLQFLAEHLISLGFCAFSLLIVCWNQVGWLPWLAGGFLLWWGVLWLLRTHNAWFRPKDKFRDSKLYDYTSRAISTFVLIAAWVYEYKTHSPLAVYFLLGFLFLEILCFTWVNYRYNFGKAKE</sequence>
<protein>
    <submittedName>
        <fullName evidence="2">Uncharacterized protein</fullName>
    </submittedName>
</protein>